<keyword evidence="4" id="KW-1133">Transmembrane helix</keyword>
<accession>A0A811LMM3</accession>
<dbReference type="InterPro" id="IPR028110">
    <property type="entry name" value="TMEM254"/>
</dbReference>
<sequence>MTDKADEQCETRDEGKPSTRCDLNIPNAKMGSHKEKEGKIVASLSFFLNLLLVYLPKDIWRYWTLKEKNVEGQTVVITGGASGIGQRMAEIFALDKKANVAILDIDLKKATEVANDIKAKGGKAEAFRCDVTCTKALEACYEEIKVKFNKVDIIICNAAILYFGHTMELTNEQLQRSFNVNVMGVLNTIRTFLPDFEARNQGQIVCMSSICGYFGETYGMAYCPSKFAVRGIMESIRCEMMDRGLDGIKCTTLYPFFVRTPMILDMGMRPTSRFIPFMSVNRCATAAVNAILKEESQRFIPGYICIMTMAKNLMGHHFTIQARRFMNCRYVPTTILTKVVNPGETQSIASTISSQLSMDSEAGAVKTEANPNSPADRNPVSPGLSNADATLPPSKPNTPDALPKPGSADQNLTTQPSNLEAKSQVGPNALNRSLKPSPEANNYYETPEIIGTIVTIFCAAGLLAIIYKPDLFFAVNMGKLSQFLYTLGAEYNFYFGILLLTAFIHVCEAITALYICHALDTTHVCGAKWFCQTLIIGVPSLGRLWTHYRKVRKVEQ</sequence>
<dbReference type="SUPFAM" id="SSF51735">
    <property type="entry name" value="NAD(P)-binding Rossmann-fold domains"/>
    <property type="match status" value="1"/>
</dbReference>
<keyword evidence="6" id="KW-1185">Reference proteome</keyword>
<feature type="compositionally biased region" description="Polar residues" evidence="3">
    <location>
        <begin position="408"/>
        <end position="421"/>
    </location>
</feature>
<comment type="caution">
    <text evidence="5">The sequence shown here is derived from an EMBL/GenBank/DDBJ whole genome shotgun (WGS) entry which is preliminary data.</text>
</comment>
<organism evidence="5 6">
    <name type="scientific">Bursaphelenchus okinawaensis</name>
    <dbReference type="NCBI Taxonomy" id="465554"/>
    <lineage>
        <taxon>Eukaryota</taxon>
        <taxon>Metazoa</taxon>
        <taxon>Ecdysozoa</taxon>
        <taxon>Nematoda</taxon>
        <taxon>Chromadorea</taxon>
        <taxon>Rhabditida</taxon>
        <taxon>Tylenchina</taxon>
        <taxon>Tylenchomorpha</taxon>
        <taxon>Aphelenchoidea</taxon>
        <taxon>Aphelenchoididae</taxon>
        <taxon>Bursaphelenchus</taxon>
    </lineage>
</organism>
<dbReference type="Proteomes" id="UP000614601">
    <property type="component" value="Unassembled WGS sequence"/>
</dbReference>
<dbReference type="InterPro" id="IPR002347">
    <property type="entry name" value="SDR_fam"/>
</dbReference>
<dbReference type="PANTHER" id="PTHR24322:SF736">
    <property type="entry name" value="RETINOL DEHYDROGENASE 10"/>
    <property type="match status" value="1"/>
</dbReference>
<keyword evidence="4" id="KW-0812">Transmembrane</keyword>
<feature type="region of interest" description="Disordered" evidence="3">
    <location>
        <begin position="353"/>
        <end position="437"/>
    </location>
</feature>
<keyword evidence="4" id="KW-0472">Membrane</keyword>
<dbReference type="PANTHER" id="PTHR24322">
    <property type="entry name" value="PKSB"/>
    <property type="match status" value="1"/>
</dbReference>
<evidence type="ECO:0000256" key="4">
    <source>
        <dbReference type="SAM" id="Phobius"/>
    </source>
</evidence>
<dbReference type="Gene3D" id="3.40.50.720">
    <property type="entry name" value="NAD(P)-binding Rossmann-like Domain"/>
    <property type="match status" value="1"/>
</dbReference>
<dbReference type="GO" id="GO:0005811">
    <property type="term" value="C:lipid droplet"/>
    <property type="evidence" value="ECO:0007669"/>
    <property type="project" value="TreeGrafter"/>
</dbReference>
<dbReference type="Proteomes" id="UP000783686">
    <property type="component" value="Unassembled WGS sequence"/>
</dbReference>
<dbReference type="GO" id="GO:0016616">
    <property type="term" value="F:oxidoreductase activity, acting on the CH-OH group of donors, NAD or NADP as acceptor"/>
    <property type="evidence" value="ECO:0007669"/>
    <property type="project" value="TreeGrafter"/>
</dbReference>
<name>A0A811LMM3_9BILA</name>
<dbReference type="InterPro" id="IPR036291">
    <property type="entry name" value="NAD(P)-bd_dom_sf"/>
</dbReference>
<evidence type="ECO:0000313" key="6">
    <source>
        <dbReference type="Proteomes" id="UP000614601"/>
    </source>
</evidence>
<dbReference type="Pfam" id="PF00106">
    <property type="entry name" value="adh_short"/>
    <property type="match status" value="1"/>
</dbReference>
<dbReference type="AlphaFoldDB" id="A0A811LMM3"/>
<dbReference type="Pfam" id="PF14934">
    <property type="entry name" value="TMEM254"/>
    <property type="match status" value="1"/>
</dbReference>
<feature type="region of interest" description="Disordered" evidence="3">
    <location>
        <begin position="1"/>
        <end position="28"/>
    </location>
</feature>
<feature type="compositionally biased region" description="Basic and acidic residues" evidence="3">
    <location>
        <begin position="1"/>
        <end position="19"/>
    </location>
</feature>
<evidence type="ECO:0000313" key="5">
    <source>
        <dbReference type="EMBL" id="CAD5230907.1"/>
    </source>
</evidence>
<protein>
    <submittedName>
        <fullName evidence="5">Uncharacterized protein</fullName>
    </submittedName>
</protein>
<dbReference type="OrthoDB" id="10253736at2759"/>
<dbReference type="PRINTS" id="PR00081">
    <property type="entry name" value="GDHRDH"/>
</dbReference>
<comment type="similarity">
    <text evidence="1">Belongs to the short-chain dehydrogenases/reductases (SDR) family.</text>
</comment>
<dbReference type="EMBL" id="CAJFCW020000006">
    <property type="protein sequence ID" value="CAG9128143.1"/>
    <property type="molecule type" value="Genomic_DNA"/>
</dbReference>
<reference evidence="5" key="1">
    <citation type="submission" date="2020-09" db="EMBL/GenBank/DDBJ databases">
        <authorList>
            <person name="Kikuchi T."/>
        </authorList>
    </citation>
    <scope>NUCLEOTIDE SEQUENCE</scope>
    <source>
        <strain evidence="5">SH1</strain>
    </source>
</reference>
<proteinExistence type="inferred from homology"/>
<evidence type="ECO:0000256" key="2">
    <source>
        <dbReference type="ARBA" id="ARBA00023002"/>
    </source>
</evidence>
<feature type="transmembrane region" description="Helical" evidence="4">
    <location>
        <begin position="449"/>
        <end position="467"/>
    </location>
</feature>
<gene>
    <name evidence="5" type="ORF">BOKJ2_LOCUS14376</name>
</gene>
<dbReference type="EMBL" id="CAJFDH010000006">
    <property type="protein sequence ID" value="CAD5230907.1"/>
    <property type="molecule type" value="Genomic_DNA"/>
</dbReference>
<evidence type="ECO:0000256" key="3">
    <source>
        <dbReference type="SAM" id="MobiDB-lite"/>
    </source>
</evidence>
<keyword evidence="2" id="KW-0560">Oxidoreductase</keyword>
<feature type="transmembrane region" description="Helical" evidence="4">
    <location>
        <begin position="493"/>
        <end position="515"/>
    </location>
</feature>
<evidence type="ECO:0000256" key="1">
    <source>
        <dbReference type="ARBA" id="ARBA00006484"/>
    </source>
</evidence>